<protein>
    <submittedName>
        <fullName evidence="1">Uncharacterized protein</fullName>
    </submittedName>
</protein>
<feature type="non-terminal residue" evidence="1">
    <location>
        <position position="1"/>
    </location>
</feature>
<evidence type="ECO:0000313" key="2">
    <source>
        <dbReference type="Proteomes" id="UP001314170"/>
    </source>
</evidence>
<dbReference type="EMBL" id="CAWUPB010001155">
    <property type="protein sequence ID" value="CAK7338636.1"/>
    <property type="molecule type" value="Genomic_DNA"/>
</dbReference>
<dbReference type="Proteomes" id="UP001314170">
    <property type="component" value="Unassembled WGS sequence"/>
</dbReference>
<proteinExistence type="predicted"/>
<gene>
    <name evidence="1" type="ORF">DCAF_LOCUS13684</name>
</gene>
<accession>A0AAV1RQI3</accession>
<reference evidence="1 2" key="1">
    <citation type="submission" date="2024-01" db="EMBL/GenBank/DDBJ databases">
        <authorList>
            <person name="Waweru B."/>
        </authorList>
    </citation>
    <scope>NUCLEOTIDE SEQUENCE [LARGE SCALE GENOMIC DNA]</scope>
</reference>
<organism evidence="1 2">
    <name type="scientific">Dovyalis caffra</name>
    <dbReference type="NCBI Taxonomy" id="77055"/>
    <lineage>
        <taxon>Eukaryota</taxon>
        <taxon>Viridiplantae</taxon>
        <taxon>Streptophyta</taxon>
        <taxon>Embryophyta</taxon>
        <taxon>Tracheophyta</taxon>
        <taxon>Spermatophyta</taxon>
        <taxon>Magnoliopsida</taxon>
        <taxon>eudicotyledons</taxon>
        <taxon>Gunneridae</taxon>
        <taxon>Pentapetalae</taxon>
        <taxon>rosids</taxon>
        <taxon>fabids</taxon>
        <taxon>Malpighiales</taxon>
        <taxon>Salicaceae</taxon>
        <taxon>Flacourtieae</taxon>
        <taxon>Dovyalis</taxon>
    </lineage>
</organism>
<comment type="caution">
    <text evidence="1">The sequence shown here is derived from an EMBL/GenBank/DDBJ whole genome shotgun (WGS) entry which is preliminary data.</text>
</comment>
<keyword evidence="2" id="KW-1185">Reference proteome</keyword>
<sequence>WTCERVAYGYAEGPLCPSRPGTRCWLASVNVCRPRGHAGRGYFGLASWAIGKTHRRGPGPGRGGRSCKASSAWTCMGDLDLWVMGIGDQVGEARLLRHTGLVVGTRDACPLSE</sequence>
<dbReference type="AlphaFoldDB" id="A0AAV1RQI3"/>
<name>A0AAV1RQI3_9ROSI</name>
<evidence type="ECO:0000313" key="1">
    <source>
        <dbReference type="EMBL" id="CAK7338636.1"/>
    </source>
</evidence>